<keyword evidence="7" id="KW-0393">Immunoglobulin domain</keyword>
<evidence type="ECO:0000256" key="7">
    <source>
        <dbReference type="ARBA" id="ARBA00023319"/>
    </source>
</evidence>
<evidence type="ECO:0000256" key="2">
    <source>
        <dbReference type="ARBA" id="ARBA00007399"/>
    </source>
</evidence>
<accession>A0A9Q8Q0Z0</accession>
<dbReference type="FunFam" id="2.60.40.10:FF:000458">
    <property type="entry name" value="Molecular chaperone FimC"/>
    <property type="match status" value="1"/>
</dbReference>
<dbReference type="InterPro" id="IPR008962">
    <property type="entry name" value="PapD-like_sf"/>
</dbReference>
<keyword evidence="6 8" id="KW-0143">Chaperone</keyword>
<evidence type="ECO:0000256" key="4">
    <source>
        <dbReference type="ARBA" id="ARBA00022729"/>
    </source>
</evidence>
<gene>
    <name evidence="9" type="ORF">MNY72_14180</name>
</gene>
<dbReference type="InterPro" id="IPR050643">
    <property type="entry name" value="Periplasmic_pilus_chap"/>
</dbReference>
<dbReference type="PANTHER" id="PTHR30251:SF2">
    <property type="entry name" value="FIMBRIAL CHAPERONE YADV-RELATED"/>
    <property type="match status" value="1"/>
</dbReference>
<dbReference type="GO" id="GO:0071555">
    <property type="term" value="P:cell wall organization"/>
    <property type="evidence" value="ECO:0007669"/>
    <property type="project" value="InterPro"/>
</dbReference>
<dbReference type="SUPFAM" id="SSF49584">
    <property type="entry name" value="Periplasmic chaperone C-domain"/>
    <property type="match status" value="1"/>
</dbReference>
<comment type="subcellular location">
    <subcellularLocation>
        <location evidence="1 8">Periplasm</location>
    </subcellularLocation>
</comment>
<evidence type="ECO:0000256" key="5">
    <source>
        <dbReference type="ARBA" id="ARBA00022764"/>
    </source>
</evidence>
<dbReference type="InterPro" id="IPR016148">
    <property type="entry name" value="Pili_assmbl_chaperone_C"/>
</dbReference>
<dbReference type="InterPro" id="IPR018046">
    <property type="entry name" value="Pili_assmbl_chaperone_CS"/>
</dbReference>
<dbReference type="GeneID" id="79718410"/>
<dbReference type="Gene3D" id="2.60.40.10">
    <property type="entry name" value="Immunoglobulins"/>
    <property type="match status" value="2"/>
</dbReference>
<keyword evidence="4" id="KW-0732">Signal</keyword>
<dbReference type="PRINTS" id="PR00969">
    <property type="entry name" value="CHAPERONPILI"/>
</dbReference>
<proteinExistence type="inferred from homology"/>
<dbReference type="PROSITE" id="PS00635">
    <property type="entry name" value="PILI_CHAPERONE"/>
    <property type="match status" value="1"/>
</dbReference>
<dbReference type="PANTHER" id="PTHR30251">
    <property type="entry name" value="PILUS ASSEMBLY CHAPERONE"/>
    <property type="match status" value="1"/>
</dbReference>
<dbReference type="EMBL" id="CP093245">
    <property type="protein sequence ID" value="UNH30465.1"/>
    <property type="molecule type" value="Genomic_DNA"/>
</dbReference>
<dbReference type="SUPFAM" id="SSF49354">
    <property type="entry name" value="PapD-like"/>
    <property type="match status" value="1"/>
</dbReference>
<dbReference type="InterPro" id="IPR001829">
    <property type="entry name" value="Pili_assmbl_chaperone_bac"/>
</dbReference>
<dbReference type="InterPro" id="IPR013783">
    <property type="entry name" value="Ig-like_fold"/>
</dbReference>
<sequence>MNLNKLAINSLITTLLFLSFPSFSAIALDRTRVIYNEGQKSVSIGLTNESKDKPYLSQTWLENEQEEKLNTPFIITPPVQRIEFNSKSQVKIQAIGAVSKLPQDRESVFYINVREIPPRSSDVNVLQIALQTRIKLFYRPKGLGSNERMEENPLAKEISLIKTNNIYTMKNPTPYNLTVIKIDVNNKSIDSFEGIMIEPFSQKKLELAGNNLGDSPFIYYLNDFGGLAELRFKCQGQQCLVISK</sequence>
<dbReference type="InterPro" id="IPR016147">
    <property type="entry name" value="Pili_assmbl_chaperone_N"/>
</dbReference>
<dbReference type="AlphaFoldDB" id="A0A9Q8Q0Z0"/>
<reference evidence="9" key="1">
    <citation type="submission" date="2022-03" db="EMBL/GenBank/DDBJ databases">
        <title>ESBL-producing Moellerella wisconsensis and Escherichia marmotae isolated from wild game meat.</title>
        <authorList>
            <person name="Biggel M."/>
        </authorList>
    </citation>
    <scope>NUCLEOTIDE SEQUENCE</scope>
    <source>
        <strain evidence="9">W51</strain>
    </source>
</reference>
<organism evidence="9 10">
    <name type="scientific">Moellerella wisconsensis</name>
    <dbReference type="NCBI Taxonomy" id="158849"/>
    <lineage>
        <taxon>Bacteria</taxon>
        <taxon>Pseudomonadati</taxon>
        <taxon>Pseudomonadota</taxon>
        <taxon>Gammaproteobacteria</taxon>
        <taxon>Enterobacterales</taxon>
        <taxon>Morganellaceae</taxon>
        <taxon>Moellerella</taxon>
    </lineage>
</organism>
<dbReference type="Pfam" id="PF02753">
    <property type="entry name" value="PapD_C"/>
    <property type="match status" value="1"/>
</dbReference>
<evidence type="ECO:0000256" key="3">
    <source>
        <dbReference type="ARBA" id="ARBA00022558"/>
    </source>
</evidence>
<dbReference type="Proteomes" id="UP000829116">
    <property type="component" value="Chromosome"/>
</dbReference>
<dbReference type="InterPro" id="IPR036316">
    <property type="entry name" value="Pili_assmbl_chap_C_dom_sf"/>
</dbReference>
<evidence type="ECO:0000256" key="8">
    <source>
        <dbReference type="RuleBase" id="RU003918"/>
    </source>
</evidence>
<dbReference type="Pfam" id="PF00345">
    <property type="entry name" value="PapD_N"/>
    <property type="match status" value="1"/>
</dbReference>
<name>A0A9Q8Q0Z0_9GAMM</name>
<evidence type="ECO:0000256" key="1">
    <source>
        <dbReference type="ARBA" id="ARBA00004418"/>
    </source>
</evidence>
<evidence type="ECO:0000313" key="9">
    <source>
        <dbReference type="EMBL" id="UNH30465.1"/>
    </source>
</evidence>
<dbReference type="RefSeq" id="WP_047256251.1">
    <property type="nucleotide sequence ID" value="NZ_CAWMFK010000052.1"/>
</dbReference>
<keyword evidence="3" id="KW-1029">Fimbrium biogenesis</keyword>
<keyword evidence="5" id="KW-0574">Periplasm</keyword>
<dbReference type="GO" id="GO:0030288">
    <property type="term" value="C:outer membrane-bounded periplasmic space"/>
    <property type="evidence" value="ECO:0007669"/>
    <property type="project" value="InterPro"/>
</dbReference>
<evidence type="ECO:0000256" key="6">
    <source>
        <dbReference type="ARBA" id="ARBA00023186"/>
    </source>
</evidence>
<comment type="similarity">
    <text evidence="2 8">Belongs to the periplasmic pilus chaperone family.</text>
</comment>
<evidence type="ECO:0000313" key="10">
    <source>
        <dbReference type="Proteomes" id="UP000829116"/>
    </source>
</evidence>
<protein>
    <submittedName>
        <fullName evidence="9">Molecular chaperone</fullName>
    </submittedName>
</protein>